<proteinExistence type="predicted"/>
<dbReference type="InterPro" id="IPR027417">
    <property type="entry name" value="P-loop_NTPase"/>
</dbReference>
<name>A0A1T4UGK0_9GAMM</name>
<dbReference type="AlphaFoldDB" id="A0A1T4UGK0"/>
<evidence type="ECO:0000313" key="2">
    <source>
        <dbReference type="EMBL" id="SKA51912.1"/>
    </source>
</evidence>
<accession>A0A1T4UGK0</accession>
<dbReference type="OrthoDB" id="7230468at2"/>
<sequence>MANLSSAHQQFFQRCNGLSSQFSDLNQRINHKQAALISQMQIVIDSTVTLAKNANKNDPIQAVLQENVLQITQRLTDWQQQVASYQAQLALRSGIDDSLLVFVCGKVKAGKSALGNYVVSGSTEPTPADIAQLQALGIEPQFFNYETNTEFTQAETLAQGFRVGQAETTASIQGVHIPGLSFIDSPGLHSVTDKNGELTQKYVEAADLILYPMNSAQPARASDLAELQALIKKGKRILLLLTQSDIYDFEVIDGRYQKKLIMKTCEDQQKQQAYLKQQFAQMLDQHNLHAPEPSVSSVSVRYAELQDNSDEAMTASGMEDFFSVLNNTLDSEAITLKKNAPIQQLRRLYDDLLSADASIAIDVIIQPLAQGIETLTHQQQRFLDHSNSAALNIIRDVCAEIDNVVEHCADSQDSQAMMQAMQTHYHRIFTHYYQPVIEKCTAEMLDCVVQLTDNMDNIGFSRRTKQGQICVTQRKKVRNRTVLAVLGGIGGFFVGGPLGSAVAASLCGAAGDYFTSESYENVTIDVGDNREQVKERLLDWVEHQTQQDIERYQGQLKTQYVDPIVNHWQRQMQQLNNVKKTIIKQQQEIDHV</sequence>
<feature type="domain" description="Dynamin N-terminal" evidence="1">
    <location>
        <begin position="101"/>
        <end position="242"/>
    </location>
</feature>
<dbReference type="GO" id="GO:0002098">
    <property type="term" value="P:tRNA wobble uridine modification"/>
    <property type="evidence" value="ECO:0007669"/>
    <property type="project" value="TreeGrafter"/>
</dbReference>
<protein>
    <submittedName>
        <fullName evidence="2">Dynamin family protein</fullName>
    </submittedName>
</protein>
<organism evidence="2 3">
    <name type="scientific">Photobacterium toruni</name>
    <dbReference type="NCBI Taxonomy" id="1935446"/>
    <lineage>
        <taxon>Bacteria</taxon>
        <taxon>Pseudomonadati</taxon>
        <taxon>Pseudomonadota</taxon>
        <taxon>Gammaproteobacteria</taxon>
        <taxon>Vibrionales</taxon>
        <taxon>Vibrionaceae</taxon>
        <taxon>Photobacterium</taxon>
    </lineage>
</organism>
<reference evidence="2 3" key="1">
    <citation type="submission" date="2017-02" db="EMBL/GenBank/DDBJ databases">
        <authorList>
            <person name="Peterson S.W."/>
        </authorList>
    </citation>
    <scope>NUCLEOTIDE SEQUENCE [LARGE SCALE GENOMIC DNA]</scope>
    <source>
        <strain evidence="2 3">CECT 9189</strain>
    </source>
</reference>
<dbReference type="PANTHER" id="PTHR42714">
    <property type="entry name" value="TRNA MODIFICATION GTPASE GTPBP3"/>
    <property type="match status" value="1"/>
</dbReference>
<dbReference type="SUPFAM" id="SSF52540">
    <property type="entry name" value="P-loop containing nucleoside triphosphate hydrolases"/>
    <property type="match status" value="1"/>
</dbReference>
<dbReference type="GO" id="GO:0030488">
    <property type="term" value="P:tRNA methylation"/>
    <property type="evidence" value="ECO:0007669"/>
    <property type="project" value="TreeGrafter"/>
</dbReference>
<dbReference type="Proteomes" id="UP000191116">
    <property type="component" value="Unassembled WGS sequence"/>
</dbReference>
<dbReference type="Pfam" id="PF00350">
    <property type="entry name" value="Dynamin_N"/>
    <property type="match status" value="1"/>
</dbReference>
<dbReference type="GO" id="GO:0005737">
    <property type="term" value="C:cytoplasm"/>
    <property type="evidence" value="ECO:0007669"/>
    <property type="project" value="TreeGrafter"/>
</dbReference>
<dbReference type="EMBL" id="FUWP01000023">
    <property type="protein sequence ID" value="SKA51912.1"/>
    <property type="molecule type" value="Genomic_DNA"/>
</dbReference>
<evidence type="ECO:0000259" key="1">
    <source>
        <dbReference type="Pfam" id="PF00350"/>
    </source>
</evidence>
<evidence type="ECO:0000313" key="3">
    <source>
        <dbReference type="Proteomes" id="UP000191116"/>
    </source>
</evidence>
<gene>
    <name evidence="2" type="ORF">CZ814_03238</name>
</gene>
<dbReference type="RefSeq" id="WP_159447877.1">
    <property type="nucleotide sequence ID" value="NZ_AP024856.1"/>
</dbReference>
<dbReference type="Gene3D" id="3.40.50.300">
    <property type="entry name" value="P-loop containing nucleotide triphosphate hydrolases"/>
    <property type="match status" value="1"/>
</dbReference>
<dbReference type="PANTHER" id="PTHR42714:SF3">
    <property type="entry name" value="HFLX-TYPE G DOMAIN-CONTAINING PROTEIN"/>
    <property type="match status" value="1"/>
</dbReference>
<dbReference type="InterPro" id="IPR045063">
    <property type="entry name" value="Dynamin_N"/>
</dbReference>